<dbReference type="EMBL" id="JACCCZ010000001">
    <property type="protein sequence ID" value="NYG04681.1"/>
    <property type="molecule type" value="Genomic_DNA"/>
</dbReference>
<reference evidence="1 2" key="1">
    <citation type="submission" date="2020-07" db="EMBL/GenBank/DDBJ databases">
        <title>Sequencing the genomes of 1000 actinobacteria strains.</title>
        <authorList>
            <person name="Klenk H.-P."/>
        </authorList>
    </citation>
    <scope>NUCLEOTIDE SEQUENCE [LARGE SCALE GENOMIC DNA]</scope>
    <source>
        <strain evidence="1 2">DSM 44749</strain>
    </source>
</reference>
<dbReference type="Proteomes" id="UP000549695">
    <property type="component" value="Unassembled WGS sequence"/>
</dbReference>
<accession>A0A852WBK7</accession>
<evidence type="ECO:0000313" key="1">
    <source>
        <dbReference type="EMBL" id="NYG04681.1"/>
    </source>
</evidence>
<gene>
    <name evidence="1" type="ORF">HDA37_004966</name>
</gene>
<comment type="caution">
    <text evidence="1">The sequence shown here is derived from an EMBL/GenBank/DDBJ whole genome shotgun (WGS) entry which is preliminary data.</text>
</comment>
<dbReference type="AlphaFoldDB" id="A0A852WBK7"/>
<evidence type="ECO:0000313" key="2">
    <source>
        <dbReference type="Proteomes" id="UP000549695"/>
    </source>
</evidence>
<protein>
    <submittedName>
        <fullName evidence="1">Uncharacterized protein</fullName>
    </submittedName>
</protein>
<sequence>MERLRPGVSVFEVPGRGSALREASGRLRGVDLPRGTVEALTRWFAGADPTPPPGLDPERGAFAAAGYLDDTRPARTATVTVAGDGALADAVATALAGPTVRVLRGTVGELAAVPARPDPTHPATGIDATGGADASATPTAVCVVADGPAPASWTALDRLPDRGTAVFRLAVEGRHGILEPPAVHPGDAGHADVRARRLAAAGSGHPHLLAYWEAGPAAPTGPGDHVLLAALLAADVRAWAGGHDVPAVGDLVPSALPARRRLRVVDLDTAAIADHPLLPVPDSAP</sequence>
<keyword evidence="2" id="KW-1185">Reference proteome</keyword>
<proteinExistence type="predicted"/>
<organism evidence="1 2">
    <name type="scientific">Pseudonocardia alni</name>
    <name type="common">Amycolata alni</name>
    <dbReference type="NCBI Taxonomy" id="33907"/>
    <lineage>
        <taxon>Bacteria</taxon>
        <taxon>Bacillati</taxon>
        <taxon>Actinomycetota</taxon>
        <taxon>Actinomycetes</taxon>
        <taxon>Pseudonocardiales</taxon>
        <taxon>Pseudonocardiaceae</taxon>
        <taxon>Pseudonocardia</taxon>
    </lineage>
</organism>
<name>A0A852WBK7_PSEA5</name>